<dbReference type="EMBL" id="SWBP01000001">
    <property type="protein sequence ID" value="TKC00988.1"/>
    <property type="molecule type" value="Genomic_DNA"/>
</dbReference>
<accession>A0A4U1CB85</accession>
<proteinExistence type="predicted"/>
<reference evidence="2 3" key="1">
    <citation type="submission" date="2019-04" db="EMBL/GenBank/DDBJ databases">
        <title>Pedobacter sp. AR-3-17 sp. nov., isolated from Arctic soil.</title>
        <authorList>
            <person name="Dahal R.H."/>
            <person name="Kim D.-U."/>
        </authorList>
    </citation>
    <scope>NUCLEOTIDE SEQUENCE [LARGE SCALE GENOMIC DNA]</scope>
    <source>
        <strain evidence="2 3">AR-3-17</strain>
    </source>
</reference>
<comment type="caution">
    <text evidence="2">The sequence shown here is derived from an EMBL/GenBank/DDBJ whole genome shotgun (WGS) entry which is preliminary data.</text>
</comment>
<dbReference type="Gene3D" id="3.90.1300.10">
    <property type="entry name" value="Amidase signature (AS) domain"/>
    <property type="match status" value="1"/>
</dbReference>
<name>A0A4U1CB85_9SPHI</name>
<evidence type="ECO:0000313" key="2">
    <source>
        <dbReference type="EMBL" id="TKC00988.1"/>
    </source>
</evidence>
<dbReference type="Proteomes" id="UP000308181">
    <property type="component" value="Unassembled WGS sequence"/>
</dbReference>
<dbReference type="PANTHER" id="PTHR42678:SF34">
    <property type="entry name" value="OS04G0183300 PROTEIN"/>
    <property type="match status" value="1"/>
</dbReference>
<dbReference type="PANTHER" id="PTHR42678">
    <property type="entry name" value="AMIDASE"/>
    <property type="match status" value="1"/>
</dbReference>
<dbReference type="GO" id="GO:0004040">
    <property type="term" value="F:amidase activity"/>
    <property type="evidence" value="ECO:0007669"/>
    <property type="project" value="UniProtKB-EC"/>
</dbReference>
<organism evidence="2 3">
    <name type="scientific">Pedobacter cryophilus</name>
    <dbReference type="NCBI Taxonomy" id="2571271"/>
    <lineage>
        <taxon>Bacteria</taxon>
        <taxon>Pseudomonadati</taxon>
        <taxon>Bacteroidota</taxon>
        <taxon>Sphingobacteriia</taxon>
        <taxon>Sphingobacteriales</taxon>
        <taxon>Sphingobacteriaceae</taxon>
        <taxon>Pedobacter</taxon>
    </lineage>
</organism>
<dbReference type="SUPFAM" id="SSF75304">
    <property type="entry name" value="Amidase signature (AS) enzymes"/>
    <property type="match status" value="1"/>
</dbReference>
<gene>
    <name evidence="2" type="ORF">FA046_04750</name>
</gene>
<keyword evidence="3" id="KW-1185">Reference proteome</keyword>
<dbReference type="RefSeq" id="WP_136825193.1">
    <property type="nucleotide sequence ID" value="NZ_SWBP01000001.1"/>
</dbReference>
<dbReference type="OrthoDB" id="9811471at2"/>
<feature type="domain" description="Amidase" evidence="1">
    <location>
        <begin position="69"/>
        <end position="517"/>
    </location>
</feature>
<dbReference type="AlphaFoldDB" id="A0A4U1CB85"/>
<protein>
    <submittedName>
        <fullName evidence="2">Amidase</fullName>
        <ecNumber evidence="2">3.5.1.4</ecNumber>
    </submittedName>
</protein>
<dbReference type="InterPro" id="IPR036928">
    <property type="entry name" value="AS_sf"/>
</dbReference>
<evidence type="ECO:0000259" key="1">
    <source>
        <dbReference type="Pfam" id="PF01425"/>
    </source>
</evidence>
<dbReference type="EC" id="3.5.1.4" evidence="2"/>
<keyword evidence="2" id="KW-0378">Hydrolase</keyword>
<dbReference type="InterPro" id="IPR023631">
    <property type="entry name" value="Amidase_dom"/>
</dbReference>
<evidence type="ECO:0000313" key="3">
    <source>
        <dbReference type="Proteomes" id="UP000308181"/>
    </source>
</evidence>
<dbReference type="NCBIfam" id="NF006006">
    <property type="entry name" value="PRK08137.1"/>
    <property type="match status" value="1"/>
</dbReference>
<sequence>MDRRKFLINTSVAGLAATSIASTSFKASEIESSGQTDNNLFKDNFELNEVTIDQLQQMMKEGKLTSKSITQLYLKRINAIDKKGPAINSVIEINPDAIKIAEEMDKERKAGKLRGPMHGIPVLIKDNIDTADKMMTTAGATALIGNIASEDAFVVKKLRAAGAVLLGKTNLSEWANFRSTRSTSGWSSRGGQTRMPYILDRNPSGSSAGTGAAVAANLCVIGIGTETDGSITSPASINGLVGIKPTVGLISRSGIIPISATQDTAGPMGRTVKDAAIFLGILAGIDAKDPITQESKGKAKTDYTLGLDPNALKGKKIGVERSTFTRRNEDVIALFRENIELLKAQGATIVEIDLNSKVNAALGNAETEVLQFEFKDGVNKYLATANAKVKTLADVIAFNNANKETAMPYFKQETLIASDAREGLNSKAYKDAVEKLIKSRSIINDLMKENQLDALCGVSNGPSSCIDNINGDYGTGFSFSGPAATAGYPHITLPMGMIHGLPVGISFVAGAYQEAEIIKIAYAFEQATKKREAPKFLTSAIPKAV</sequence>
<dbReference type="NCBIfam" id="NF005300">
    <property type="entry name" value="PRK06828.1"/>
    <property type="match status" value="1"/>
</dbReference>
<dbReference type="Pfam" id="PF01425">
    <property type="entry name" value="Amidase"/>
    <property type="match status" value="1"/>
</dbReference>